<dbReference type="GO" id="GO:0006355">
    <property type="term" value="P:regulation of DNA-templated transcription"/>
    <property type="evidence" value="ECO:0007669"/>
    <property type="project" value="InterPro"/>
</dbReference>
<dbReference type="Proteomes" id="UP000275331">
    <property type="component" value="Unassembled WGS sequence"/>
</dbReference>
<gene>
    <name evidence="1" type="ORF">EGT71_10515</name>
</gene>
<sequence length="207" mass="23672">MNSYAFKNANEFIKWRASYTGKINSLIIHIHDQMNMMNEEIVHFFVKDIGALKLDSSKIIVVSDAIAKLELIFAKEFNIVNFLDGRGGMDILKLQIKECVEVHKTGAITVPKFKKSLHSAPVRRLRTRSLSPAELIAVTNVFTGKGVKESSKDYRGHYKTLYNQRMSAIRKLGMHTVQDLIKYRHLISALYLTENCVVKNNYSDIFC</sequence>
<accession>A0A3R9FU25</accession>
<dbReference type="SUPFAM" id="SSF46894">
    <property type="entry name" value="C-terminal effector domain of the bipartite response regulators"/>
    <property type="match status" value="1"/>
</dbReference>
<dbReference type="InterPro" id="IPR016032">
    <property type="entry name" value="Sig_transdc_resp-reg_C-effctor"/>
</dbReference>
<protein>
    <submittedName>
        <fullName evidence="1">Uncharacterized protein</fullName>
    </submittedName>
</protein>
<dbReference type="EMBL" id="RHXB01000005">
    <property type="protein sequence ID" value="RSE26833.1"/>
    <property type="molecule type" value="Genomic_DNA"/>
</dbReference>
<organism evidence="1 2">
    <name type="scientific">Atlantibacter subterraneus</name>
    <dbReference type="NCBI Taxonomy" id="255519"/>
    <lineage>
        <taxon>Bacteria</taxon>
        <taxon>Pseudomonadati</taxon>
        <taxon>Pseudomonadota</taxon>
        <taxon>Gammaproteobacteria</taxon>
        <taxon>Enterobacterales</taxon>
        <taxon>Enterobacteriaceae</taxon>
        <taxon>Atlantibacter</taxon>
    </lineage>
</organism>
<name>A0A3R9FU25_9ENTR</name>
<reference evidence="1 2" key="1">
    <citation type="submission" date="2018-10" db="EMBL/GenBank/DDBJ databases">
        <title>Transmission dynamics of multidrug resistant bacteria on intensive care unit surfaces.</title>
        <authorList>
            <person name="D'Souza A.W."/>
            <person name="Potter R.F."/>
            <person name="Wallace M."/>
            <person name="Shupe A."/>
            <person name="Patel S."/>
            <person name="Sun S."/>
            <person name="Gul D."/>
            <person name="Kwon J.H."/>
            <person name="Andleeb S."/>
            <person name="Burnham C.-A.D."/>
            <person name="Dantas G."/>
        </authorList>
    </citation>
    <scope>NUCLEOTIDE SEQUENCE [LARGE SCALE GENOMIC DNA]</scope>
    <source>
        <strain evidence="1 2">AS_373</strain>
    </source>
</reference>
<dbReference type="GO" id="GO:0003677">
    <property type="term" value="F:DNA binding"/>
    <property type="evidence" value="ECO:0007669"/>
    <property type="project" value="InterPro"/>
</dbReference>
<evidence type="ECO:0000313" key="1">
    <source>
        <dbReference type="EMBL" id="RSE26833.1"/>
    </source>
</evidence>
<comment type="caution">
    <text evidence="1">The sequence shown here is derived from an EMBL/GenBank/DDBJ whole genome shotgun (WGS) entry which is preliminary data.</text>
</comment>
<proteinExistence type="predicted"/>
<dbReference type="AlphaFoldDB" id="A0A3R9FU25"/>
<evidence type="ECO:0000313" key="2">
    <source>
        <dbReference type="Proteomes" id="UP000275331"/>
    </source>
</evidence>